<evidence type="ECO:0000259" key="2">
    <source>
        <dbReference type="Pfam" id="PF00646"/>
    </source>
</evidence>
<feature type="domain" description="F-box" evidence="2">
    <location>
        <begin position="7"/>
        <end position="38"/>
    </location>
</feature>
<dbReference type="AlphaFoldDB" id="A0A0C9T7Q6"/>
<sequence>MALDTIDDDSLIYIFAFLAIPEILALRQTCKRLHAISKLRTACSTHVLAQGFPFPPAPPIHALEERTRHAYRLGSKWLQSQSQQSALATRRGWSVSPNTSGASISDVRFMPGRWLLTVSKGIWSVLTAWDIPNHHHQHDHLPHPNLHHHHDHGGLHHDHDHHHDNDDHDDHHHHPNHNGGLHKIAEWCPKGAGAIFNGFAVNTDPSADADLAISVLQDGYLGITRWLSRYYKMAISVLQDGWQRIELLQLYRPDDNRANDDGAGKGKASFRILGTIKTWYKPVALQGTVLASSDDGTVLASSRRPARHRPRVALHGTVLASPSTAPSSHRPPRLRPRIALHGSVLASPYTAPSSRRATRHRPPVALHGTTVLASSDDGTVLPSPSTAPSSRRPARERPRVALHGTVLASRYTAPSSRRPPRHRPRVALHGTVLASPSTAPSSRRPARHRPRVALHGPVLASPSTAPSSRRATTARRPSSATSDDDAETVICDWRKRACAVLRSGREAGYSSWQHDRCIQVVFAYKSILVVRARSINLFPEPRSLGCDGTKSRIEAAQYLFRDEGVVAVNVQGLGDTR</sequence>
<proteinExistence type="predicted"/>
<dbReference type="SUPFAM" id="SSF81383">
    <property type="entry name" value="F-box domain"/>
    <property type="match status" value="1"/>
</dbReference>
<feature type="region of interest" description="Disordered" evidence="1">
    <location>
        <begin position="140"/>
        <end position="181"/>
    </location>
</feature>
<feature type="compositionally biased region" description="Basic and acidic residues" evidence="1">
    <location>
        <begin position="152"/>
        <end position="172"/>
    </location>
</feature>
<protein>
    <submittedName>
        <fullName evidence="3">Unplaced genomic scaffold PLICRscaffold_19, whole genome shotgun sequence</fullName>
    </submittedName>
</protein>
<keyword evidence="4" id="KW-1185">Reference proteome</keyword>
<dbReference type="InterPro" id="IPR036047">
    <property type="entry name" value="F-box-like_dom_sf"/>
</dbReference>
<feature type="compositionally biased region" description="Low complexity" evidence="1">
    <location>
        <begin position="434"/>
        <end position="443"/>
    </location>
</feature>
<name>A0A0C9T7Q6_PLICR</name>
<dbReference type="Proteomes" id="UP000053263">
    <property type="component" value="Unassembled WGS sequence"/>
</dbReference>
<reference evidence="3 4" key="1">
    <citation type="submission" date="2014-06" db="EMBL/GenBank/DDBJ databases">
        <title>Evolutionary Origins and Diversification of the Mycorrhizal Mutualists.</title>
        <authorList>
            <consortium name="DOE Joint Genome Institute"/>
            <consortium name="Mycorrhizal Genomics Consortium"/>
            <person name="Kohler A."/>
            <person name="Kuo A."/>
            <person name="Nagy L.G."/>
            <person name="Floudas D."/>
            <person name="Copeland A."/>
            <person name="Barry K.W."/>
            <person name="Cichocki N."/>
            <person name="Veneault-Fourrey C."/>
            <person name="LaButti K."/>
            <person name="Lindquist E.A."/>
            <person name="Lipzen A."/>
            <person name="Lundell T."/>
            <person name="Morin E."/>
            <person name="Murat C."/>
            <person name="Riley R."/>
            <person name="Ohm R."/>
            <person name="Sun H."/>
            <person name="Tunlid A."/>
            <person name="Henrissat B."/>
            <person name="Grigoriev I.V."/>
            <person name="Hibbett D.S."/>
            <person name="Martin F."/>
        </authorList>
    </citation>
    <scope>NUCLEOTIDE SEQUENCE [LARGE SCALE GENOMIC DNA]</scope>
    <source>
        <strain evidence="3 4">FD-325 SS-3</strain>
    </source>
</reference>
<gene>
    <name evidence="3" type="ORF">PLICRDRAFT_179863</name>
</gene>
<dbReference type="InterPro" id="IPR001810">
    <property type="entry name" value="F-box_dom"/>
</dbReference>
<feature type="region of interest" description="Disordered" evidence="1">
    <location>
        <begin position="296"/>
        <end position="334"/>
    </location>
</feature>
<dbReference type="OrthoDB" id="3034442at2759"/>
<feature type="region of interest" description="Disordered" evidence="1">
    <location>
        <begin position="369"/>
        <end position="486"/>
    </location>
</feature>
<evidence type="ECO:0000313" key="3">
    <source>
        <dbReference type="EMBL" id="KII84193.1"/>
    </source>
</evidence>
<evidence type="ECO:0000313" key="4">
    <source>
        <dbReference type="Proteomes" id="UP000053263"/>
    </source>
</evidence>
<dbReference type="EMBL" id="KN832572">
    <property type="protein sequence ID" value="KII84193.1"/>
    <property type="molecule type" value="Genomic_DNA"/>
</dbReference>
<accession>A0A0C9T7Q6</accession>
<dbReference type="Pfam" id="PF00646">
    <property type="entry name" value="F-box"/>
    <property type="match status" value="1"/>
</dbReference>
<dbReference type="HOGENOM" id="CLU_472605_0_0_1"/>
<organism evidence="3 4">
    <name type="scientific">Plicaturopsis crispa FD-325 SS-3</name>
    <dbReference type="NCBI Taxonomy" id="944288"/>
    <lineage>
        <taxon>Eukaryota</taxon>
        <taxon>Fungi</taxon>
        <taxon>Dikarya</taxon>
        <taxon>Basidiomycota</taxon>
        <taxon>Agaricomycotina</taxon>
        <taxon>Agaricomycetes</taxon>
        <taxon>Agaricomycetidae</taxon>
        <taxon>Amylocorticiales</taxon>
        <taxon>Amylocorticiaceae</taxon>
        <taxon>Plicatura</taxon>
        <taxon>Plicaturopsis crispa</taxon>
    </lineage>
</organism>
<evidence type="ECO:0000256" key="1">
    <source>
        <dbReference type="SAM" id="MobiDB-lite"/>
    </source>
</evidence>
<dbReference type="CDD" id="cd09917">
    <property type="entry name" value="F-box_SF"/>
    <property type="match status" value="1"/>
</dbReference>
<feature type="compositionally biased region" description="Low complexity" evidence="1">
    <location>
        <begin position="382"/>
        <end position="391"/>
    </location>
</feature>
<feature type="compositionally biased region" description="Low complexity" evidence="1">
    <location>
        <begin position="460"/>
        <end position="481"/>
    </location>
</feature>